<evidence type="ECO:0000256" key="1">
    <source>
        <dbReference type="SAM" id="Coils"/>
    </source>
</evidence>
<gene>
    <name evidence="2" type="ORF">B296_00047383</name>
</gene>
<dbReference type="EMBL" id="AMZH03010627">
    <property type="protein sequence ID" value="RRT54383.1"/>
    <property type="molecule type" value="Genomic_DNA"/>
</dbReference>
<sequence>MVLFDRVHDASRVITSMGNKVDFLHEEVQRLKEGGDPEAVATTEGQASEAQNIAKNLQAKLDETTRRRELIEKEFGETWEELVDLCQMDLSRQAIEDYKKSSRFEMGLVRIGRVSLEYGYQLASARLRA</sequence>
<keyword evidence="1" id="KW-0175">Coiled coil</keyword>
<reference evidence="2 3" key="1">
    <citation type="journal article" date="2014" name="Agronomy (Basel)">
        <title>A Draft Genome Sequence for Ensete ventricosum, the Drought-Tolerant Tree Against Hunger.</title>
        <authorList>
            <person name="Harrison J."/>
            <person name="Moore K.A."/>
            <person name="Paszkiewicz K."/>
            <person name="Jones T."/>
            <person name="Grant M."/>
            <person name="Ambacheew D."/>
            <person name="Muzemil S."/>
            <person name="Studholme D.J."/>
        </authorList>
    </citation>
    <scope>NUCLEOTIDE SEQUENCE [LARGE SCALE GENOMIC DNA]</scope>
</reference>
<dbReference type="Proteomes" id="UP000287651">
    <property type="component" value="Unassembled WGS sequence"/>
</dbReference>
<proteinExistence type="predicted"/>
<organism evidence="2 3">
    <name type="scientific">Ensete ventricosum</name>
    <name type="common">Abyssinian banana</name>
    <name type="synonym">Musa ensete</name>
    <dbReference type="NCBI Taxonomy" id="4639"/>
    <lineage>
        <taxon>Eukaryota</taxon>
        <taxon>Viridiplantae</taxon>
        <taxon>Streptophyta</taxon>
        <taxon>Embryophyta</taxon>
        <taxon>Tracheophyta</taxon>
        <taxon>Spermatophyta</taxon>
        <taxon>Magnoliopsida</taxon>
        <taxon>Liliopsida</taxon>
        <taxon>Zingiberales</taxon>
        <taxon>Musaceae</taxon>
        <taxon>Ensete</taxon>
    </lineage>
</organism>
<feature type="coiled-coil region" evidence="1">
    <location>
        <begin position="40"/>
        <end position="74"/>
    </location>
</feature>
<comment type="caution">
    <text evidence="2">The sequence shown here is derived from an EMBL/GenBank/DDBJ whole genome shotgun (WGS) entry which is preliminary data.</text>
</comment>
<dbReference type="AlphaFoldDB" id="A0A426YRL3"/>
<evidence type="ECO:0000313" key="3">
    <source>
        <dbReference type="Proteomes" id="UP000287651"/>
    </source>
</evidence>
<protein>
    <submittedName>
        <fullName evidence="2">Uncharacterized protein</fullName>
    </submittedName>
</protein>
<accession>A0A426YRL3</accession>
<evidence type="ECO:0000313" key="2">
    <source>
        <dbReference type="EMBL" id="RRT54383.1"/>
    </source>
</evidence>
<name>A0A426YRL3_ENSVE</name>